<organism evidence="2 3">
    <name type="scientific">Roridomyces roridus</name>
    <dbReference type="NCBI Taxonomy" id="1738132"/>
    <lineage>
        <taxon>Eukaryota</taxon>
        <taxon>Fungi</taxon>
        <taxon>Dikarya</taxon>
        <taxon>Basidiomycota</taxon>
        <taxon>Agaricomycotina</taxon>
        <taxon>Agaricomycetes</taxon>
        <taxon>Agaricomycetidae</taxon>
        <taxon>Agaricales</taxon>
        <taxon>Marasmiineae</taxon>
        <taxon>Mycenaceae</taxon>
        <taxon>Roridomyces</taxon>
    </lineage>
</organism>
<proteinExistence type="predicted"/>
<feature type="transmembrane region" description="Helical" evidence="1">
    <location>
        <begin position="377"/>
        <end position="399"/>
    </location>
</feature>
<keyword evidence="1" id="KW-0812">Transmembrane</keyword>
<keyword evidence="1" id="KW-1133">Transmembrane helix</keyword>
<evidence type="ECO:0000313" key="2">
    <source>
        <dbReference type="EMBL" id="KAJ7618600.1"/>
    </source>
</evidence>
<keyword evidence="3" id="KW-1185">Reference proteome</keyword>
<keyword evidence="1" id="KW-0472">Membrane</keyword>
<name>A0AAD7BEF3_9AGAR</name>
<evidence type="ECO:0000313" key="3">
    <source>
        <dbReference type="Proteomes" id="UP001221142"/>
    </source>
</evidence>
<dbReference type="Proteomes" id="UP001221142">
    <property type="component" value="Unassembled WGS sequence"/>
</dbReference>
<accession>A0AAD7BEF3</accession>
<reference evidence="2" key="1">
    <citation type="submission" date="2023-03" db="EMBL/GenBank/DDBJ databases">
        <title>Massive genome expansion in bonnet fungi (Mycena s.s.) driven by repeated elements and novel gene families across ecological guilds.</title>
        <authorList>
            <consortium name="Lawrence Berkeley National Laboratory"/>
            <person name="Harder C.B."/>
            <person name="Miyauchi S."/>
            <person name="Viragh M."/>
            <person name="Kuo A."/>
            <person name="Thoen E."/>
            <person name="Andreopoulos B."/>
            <person name="Lu D."/>
            <person name="Skrede I."/>
            <person name="Drula E."/>
            <person name="Henrissat B."/>
            <person name="Morin E."/>
            <person name="Kohler A."/>
            <person name="Barry K."/>
            <person name="LaButti K."/>
            <person name="Morin E."/>
            <person name="Salamov A."/>
            <person name="Lipzen A."/>
            <person name="Mereny Z."/>
            <person name="Hegedus B."/>
            <person name="Baldrian P."/>
            <person name="Stursova M."/>
            <person name="Weitz H."/>
            <person name="Taylor A."/>
            <person name="Grigoriev I.V."/>
            <person name="Nagy L.G."/>
            <person name="Martin F."/>
            <person name="Kauserud H."/>
        </authorList>
    </citation>
    <scope>NUCLEOTIDE SEQUENCE</scope>
    <source>
        <strain evidence="2">9284</strain>
    </source>
</reference>
<gene>
    <name evidence="2" type="ORF">FB45DRAFT_169558</name>
</gene>
<dbReference type="EMBL" id="JARKIF010000019">
    <property type="protein sequence ID" value="KAJ7618600.1"/>
    <property type="molecule type" value="Genomic_DNA"/>
</dbReference>
<sequence length="424" mass="46381">MYSPARIASTIPSMSDSRLYSHLLLPKGHGYPLFHPQPFDDVPLEARRTGTQIGDVGIITSDGAFDVIFNICRAADDPLNRFGVPEGFEQVVLDAGDIAAQEQHHRAGSHVSSTQLSKRRLDVNATVEGNIFIPLGVGAIVEVSTASKQAAVLLLPDGASRINLRRLKRFRDYALKHAQHWYEFVNGDLERMVDSGDLYLVTGCDKSSSWSVAALDNHGEGCGISLKLKACPAGSAAATCTWEWETASSFANSGPRPRVGEETWEAAENQTVFLRGYKVAVRPRSLRKSSISKVRSIVDSKSSDILCKTASSRPSISSTGFGLRSASNFFRRASSGPRDLESLEEISKPFHPGDAINAYLLESCLDALVAVTHDSEWISVVNAVSYFSSYIFLLIPGYVERNDARRRWRVAQQDPGQVQACGFL</sequence>
<evidence type="ECO:0000256" key="1">
    <source>
        <dbReference type="SAM" id="Phobius"/>
    </source>
</evidence>
<protein>
    <submittedName>
        <fullName evidence="2">Uncharacterized protein</fullName>
    </submittedName>
</protein>
<comment type="caution">
    <text evidence="2">The sequence shown here is derived from an EMBL/GenBank/DDBJ whole genome shotgun (WGS) entry which is preliminary data.</text>
</comment>
<dbReference type="AlphaFoldDB" id="A0AAD7BEF3"/>